<sequence length="551" mass="57117">MANSFDLDGRGPSDRQLLGCGIAVILVLSLVSGILLVKATGRLDPFVRVVANLVNVGDGLPQRSDVKYHGVLVGAVDGVTPAAHGQPNLVHINLDPHYARAIPATVTARVVPSNVFAVSSVQLVDRGGPPNGASSGPPISEGTQIPEDTELPTVLFQTTISKLRDILAATGRGREDNTVGILAALNAATENRRTELLGAGAQLNRMIDEIDSIVATDPGPTTVSALIDATRGLRSTAPELLDALHTAVQPMQTLVAQRAQLDSLVSGGLHTTGTTLTALNNHTDRLVTITGELTPVIGNLADTSHHWLPAFVKLNGLSDKFFDEVWRPERDVGNMRMNLSLTPTYTYTRADCPRYGELLGPSCYTAPLVVTRPALPEALLPQNYQPPKDLAPPRGTVLGENGNLVAVGPPLVNPNPNLADPNPPLPTWMSPAPPVPGTANEALVPIPPPPVNQSPLAPVAPKREDSPRYVPPPPVGPAPGPPAGAAEAAPASAVSPAFGGNVGPVGSPYERAVLSTITGQPVSTATQLLLGPVARGTTVSPAEPAGGEGAR</sequence>
<dbReference type="EMBL" id="UEGS01000001">
    <property type="protein sequence ID" value="SRX80013.1"/>
    <property type="molecule type" value="Genomic_DNA"/>
</dbReference>
<keyword evidence="2" id="KW-0472">Membrane</keyword>
<feature type="compositionally biased region" description="Low complexity" evidence="1">
    <location>
        <begin position="127"/>
        <end position="140"/>
    </location>
</feature>
<dbReference type="STRING" id="39692.BST38_18070"/>
<dbReference type="AlphaFoldDB" id="A0A375YFX7"/>
<evidence type="ECO:0000256" key="1">
    <source>
        <dbReference type="SAM" id="MobiDB-lite"/>
    </source>
</evidence>
<evidence type="ECO:0000313" key="5">
    <source>
        <dbReference type="EMBL" id="SRX80013.1"/>
    </source>
</evidence>
<organism evidence="5 6">
    <name type="scientific">Mycolicibacterium parafortuitum</name>
    <name type="common">Mycobacterium parafortuitum</name>
    <dbReference type="NCBI Taxonomy" id="39692"/>
    <lineage>
        <taxon>Bacteria</taxon>
        <taxon>Bacillati</taxon>
        <taxon>Actinomycetota</taxon>
        <taxon>Actinomycetes</taxon>
        <taxon>Mycobacteriales</taxon>
        <taxon>Mycobacteriaceae</taxon>
        <taxon>Mycolicibacterium</taxon>
    </lineage>
</organism>
<keyword evidence="2" id="KW-1133">Transmembrane helix</keyword>
<feature type="region of interest" description="Disordered" evidence="1">
    <location>
        <begin position="415"/>
        <end position="508"/>
    </location>
</feature>
<evidence type="ECO:0000259" key="4">
    <source>
        <dbReference type="Pfam" id="PF11887"/>
    </source>
</evidence>
<accession>A0A375YFX7</accession>
<dbReference type="RefSeq" id="WP_083144806.1">
    <property type="nucleotide sequence ID" value="NZ_MVID01000017.1"/>
</dbReference>
<evidence type="ECO:0000313" key="6">
    <source>
        <dbReference type="Proteomes" id="UP000252008"/>
    </source>
</evidence>
<protein>
    <submittedName>
        <fullName evidence="5">Mce family protein [Nocardia brasiliensis ATCC]</fullName>
    </submittedName>
</protein>
<name>A0A375YFX7_MYCPF</name>
<proteinExistence type="predicted"/>
<feature type="domain" description="Mce/MlaD" evidence="3">
    <location>
        <begin position="48"/>
        <end position="124"/>
    </location>
</feature>
<dbReference type="GO" id="GO:0005576">
    <property type="term" value="C:extracellular region"/>
    <property type="evidence" value="ECO:0007669"/>
    <property type="project" value="TreeGrafter"/>
</dbReference>
<evidence type="ECO:0000256" key="2">
    <source>
        <dbReference type="SAM" id="Phobius"/>
    </source>
</evidence>
<feature type="region of interest" description="Disordered" evidence="1">
    <location>
        <begin position="126"/>
        <end position="148"/>
    </location>
</feature>
<dbReference type="Pfam" id="PF02470">
    <property type="entry name" value="MlaD"/>
    <property type="match status" value="1"/>
</dbReference>
<dbReference type="PANTHER" id="PTHR33371:SF19">
    <property type="entry name" value="MCE-FAMILY PROTEIN MCE4A"/>
    <property type="match status" value="1"/>
</dbReference>
<feature type="compositionally biased region" description="Pro residues" evidence="1">
    <location>
        <begin position="421"/>
        <end position="436"/>
    </location>
</feature>
<feature type="transmembrane region" description="Helical" evidence="2">
    <location>
        <begin position="16"/>
        <end position="37"/>
    </location>
</feature>
<evidence type="ECO:0000259" key="3">
    <source>
        <dbReference type="Pfam" id="PF02470"/>
    </source>
</evidence>
<reference evidence="5 6" key="1">
    <citation type="submission" date="2018-05" db="EMBL/GenBank/DDBJ databases">
        <authorList>
            <consortium name="IHU Genomes"/>
        </authorList>
    </citation>
    <scope>NUCLEOTIDE SEQUENCE [LARGE SCALE GENOMIC DNA]</scope>
    <source>
        <strain evidence="5 6">P7335</strain>
    </source>
</reference>
<dbReference type="PANTHER" id="PTHR33371">
    <property type="entry name" value="INTERMEMBRANE PHOSPHOLIPID TRANSPORT SYSTEM BINDING PROTEIN MLAD-RELATED"/>
    <property type="match status" value="1"/>
</dbReference>
<keyword evidence="2" id="KW-0812">Transmembrane</keyword>
<dbReference type="Proteomes" id="UP000252008">
    <property type="component" value="Unassembled WGS sequence"/>
</dbReference>
<dbReference type="Pfam" id="PF11887">
    <property type="entry name" value="Mce4_CUP1"/>
    <property type="match status" value="1"/>
</dbReference>
<feature type="compositionally biased region" description="Pro residues" evidence="1">
    <location>
        <begin position="469"/>
        <end position="482"/>
    </location>
</feature>
<dbReference type="InterPro" id="IPR052336">
    <property type="entry name" value="MlaD_Phospholipid_Transporter"/>
</dbReference>
<keyword evidence="6" id="KW-1185">Reference proteome</keyword>
<feature type="domain" description="Mammalian cell entry C-terminal" evidence="4">
    <location>
        <begin position="137"/>
        <end position="316"/>
    </location>
</feature>
<feature type="compositionally biased region" description="Low complexity" evidence="1">
    <location>
        <begin position="483"/>
        <end position="497"/>
    </location>
</feature>
<dbReference type="GO" id="GO:0051701">
    <property type="term" value="P:biological process involved in interaction with host"/>
    <property type="evidence" value="ECO:0007669"/>
    <property type="project" value="TreeGrafter"/>
</dbReference>
<dbReference type="InterPro" id="IPR024516">
    <property type="entry name" value="Mce_C"/>
</dbReference>
<dbReference type="InterPro" id="IPR003399">
    <property type="entry name" value="Mce/MlaD"/>
</dbReference>
<gene>
    <name evidence="5" type="ORF">MPP7335_01751</name>
</gene>